<name>A0A6N0HSB9_9GAMM</name>
<dbReference type="Proteomes" id="UP000509658">
    <property type="component" value="Chromosome"/>
</dbReference>
<dbReference type="EMBL" id="CP054491">
    <property type="protein sequence ID" value="QKQ25140.1"/>
    <property type="molecule type" value="Genomic_DNA"/>
</dbReference>
<dbReference type="AlphaFoldDB" id="A0A6N0HSB9"/>
<feature type="region of interest" description="Disordered" evidence="1">
    <location>
        <begin position="487"/>
        <end position="517"/>
    </location>
</feature>
<sequence>MDNEPMLNLNAGLLKPSATLSEGSEALERDVTFTIYSVNEKGARQRIDYRSHKPVWHIGAGNYLLKAQYDLAVAETEVDIMAEQESGPVLNLNAGFLKPVASLSESSQPLERDVTFTIYSVNEKGARQRIDYRSHKPVWHIGVGNYLLKAQYDLAVTETEIEIMANQGTEPQLNLKAGYLKPAAVLSESSQPIERDVTFTIYTVNEKWARQRIDYRSHKPVWHIGEGSYLLKAQYDLSAAETEVEITAAQGSEPLLNLNTGYLKPVAMLSEGGKPIERDVTFSLYETKTDIHGNRRRIDYRSHKPVWHLGAGSYLLKAQYDLISAQTEIEIKPGTGTEPAINLNGGYLRPTAALSAEGKPIERDVTFSLYELKQDLHGNRRRIDYRSHKPVWHLGAGKYLLKAQYDLAYTEMEIEMNSGVGNDIKLNLDAGYLRPSAKIKDGEPITSGITFTLFESKPDLHGNHRRIDYRNNKPVWHLNSGTYRLRASNSSGSHESDIEIKAGEGTEPMLEIEPKTE</sequence>
<dbReference type="RefSeq" id="WP_174672591.1">
    <property type="nucleotide sequence ID" value="NZ_CP054491.1"/>
</dbReference>
<keyword evidence="3" id="KW-1185">Reference proteome</keyword>
<evidence type="ECO:0000256" key="1">
    <source>
        <dbReference type="SAM" id="MobiDB-lite"/>
    </source>
</evidence>
<evidence type="ECO:0000313" key="3">
    <source>
        <dbReference type="Proteomes" id="UP000509658"/>
    </source>
</evidence>
<protein>
    <submittedName>
        <fullName evidence="2">Uncharacterized protein</fullName>
    </submittedName>
</protein>
<reference evidence="2 3" key="1">
    <citation type="submission" date="2020-05" db="EMBL/GenBank/DDBJ databases">
        <title>Horizontal transmission and recombination maintain forever young bacterial symbiont genomes.</title>
        <authorList>
            <person name="Russell S.L."/>
            <person name="Pepper-Tunick E."/>
            <person name="Svedberg J."/>
            <person name="Byrne A."/>
            <person name="Ruelas Castillo J."/>
            <person name="Vollmers C."/>
            <person name="Beinart R.A."/>
            <person name="Corbett-Detig R."/>
        </authorList>
    </citation>
    <scope>NUCLEOTIDE SEQUENCE [LARGE SCALE GENOMIC DNA]</scope>
    <source>
        <strain evidence="2">Santa_Monica_outfall</strain>
    </source>
</reference>
<proteinExistence type="predicted"/>
<organism evidence="2 3">
    <name type="scientific">Candidatus Reidiella endopervernicosa</name>
    <dbReference type="NCBI Taxonomy" id="2738883"/>
    <lineage>
        <taxon>Bacteria</taxon>
        <taxon>Pseudomonadati</taxon>
        <taxon>Pseudomonadota</taxon>
        <taxon>Gammaproteobacteria</taxon>
        <taxon>Candidatus Reidiella</taxon>
    </lineage>
</organism>
<feature type="compositionally biased region" description="Basic and acidic residues" evidence="1">
    <location>
        <begin position="494"/>
        <end position="504"/>
    </location>
</feature>
<gene>
    <name evidence="2" type="ORF">HUE57_01685</name>
</gene>
<dbReference type="KEGG" id="rev:HUE57_01685"/>
<accession>A0A6N0HSB9</accession>
<evidence type="ECO:0000313" key="2">
    <source>
        <dbReference type="EMBL" id="QKQ25140.1"/>
    </source>
</evidence>